<dbReference type="EMBL" id="CP044623">
    <property type="protein sequence ID" value="QRD94199.1"/>
    <property type="molecule type" value="Genomic_DNA"/>
</dbReference>
<dbReference type="AlphaFoldDB" id="A0A7U2R3B9"/>
<sequence>MTSPVDVKPSQSGLPRYYRVIMTIYTTNSYLSRWTNSKREKEGGKEKERKERQKFLRGSVELPTRTAIIDAVVAGYVYILFVSHLEELMGTNNIFIRY</sequence>
<evidence type="ECO:0000313" key="2">
    <source>
        <dbReference type="Proteomes" id="UP000596276"/>
    </source>
</evidence>
<evidence type="ECO:0000313" key="1">
    <source>
        <dbReference type="EMBL" id="QRD94199.1"/>
    </source>
</evidence>
<reference evidence="2" key="1">
    <citation type="journal article" date="2021" name="G3 (Bethesda)">
        <title>Chromosome assembled and annotated genome sequence of Aspergillus flavus NRRL 3357.</title>
        <authorList>
            <person name="Skerker J.M."/>
            <person name="Pianalto K.M."/>
            <person name="Mondo S.J."/>
            <person name="Yang K."/>
            <person name="Arkin A.P."/>
            <person name="Keller N.P."/>
            <person name="Grigoriev I.V."/>
            <person name="Louise Glass N.L."/>
        </authorList>
    </citation>
    <scope>NUCLEOTIDE SEQUENCE [LARGE SCALE GENOMIC DNA]</scope>
    <source>
        <strain evidence="2">ATCC 200026 / FGSC A1120 / IAM 13836 / NRRL 3357 / JCM 12722 / SRRC 167</strain>
    </source>
</reference>
<dbReference type="Proteomes" id="UP000596276">
    <property type="component" value="Chromosome 6"/>
</dbReference>
<accession>A0A7U2R3B9</accession>
<organism evidence="1 2">
    <name type="scientific">Aspergillus flavus (strain ATCC 200026 / FGSC A1120 / IAM 13836 / NRRL 3357 / JCM 12722 / SRRC 167)</name>
    <dbReference type="NCBI Taxonomy" id="332952"/>
    <lineage>
        <taxon>Eukaryota</taxon>
        <taxon>Fungi</taxon>
        <taxon>Dikarya</taxon>
        <taxon>Ascomycota</taxon>
        <taxon>Pezizomycotina</taxon>
        <taxon>Eurotiomycetes</taxon>
        <taxon>Eurotiomycetidae</taxon>
        <taxon>Eurotiales</taxon>
        <taxon>Aspergillaceae</taxon>
        <taxon>Aspergillus</taxon>
        <taxon>Aspergillus subgen. Circumdati</taxon>
    </lineage>
</organism>
<protein>
    <submittedName>
        <fullName evidence="1">Uncharacterized protein</fullName>
    </submittedName>
</protein>
<gene>
    <name evidence="1" type="ORF">F9C07_12091</name>
</gene>
<proteinExistence type="predicted"/>
<name>A0A7U2R3B9_ASPFN</name>
<dbReference type="VEuPathDB" id="FungiDB:F9C07_12091"/>
<keyword evidence="2" id="KW-1185">Reference proteome</keyword>